<dbReference type="RefSeq" id="WP_319928949.1">
    <property type="nucleotide sequence ID" value="NZ_VCDN01000013.1"/>
</dbReference>
<evidence type="ECO:0000313" key="3">
    <source>
        <dbReference type="Proteomes" id="UP001271890"/>
    </source>
</evidence>
<gene>
    <name evidence="2" type="ORF">FE392_04030</name>
</gene>
<keyword evidence="3" id="KW-1185">Reference proteome</keyword>
<organism evidence="2 3">
    <name type="scientific">Xenorhabdus santafensis</name>
    <dbReference type="NCBI Taxonomy" id="2582833"/>
    <lineage>
        <taxon>Bacteria</taxon>
        <taxon>Pseudomonadati</taxon>
        <taxon>Pseudomonadota</taxon>
        <taxon>Gammaproteobacteria</taxon>
        <taxon>Enterobacterales</taxon>
        <taxon>Morganellaceae</taxon>
        <taxon>Xenorhabdus</taxon>
    </lineage>
</organism>
<evidence type="ECO:0000256" key="1">
    <source>
        <dbReference type="SAM" id="Phobius"/>
    </source>
</evidence>
<name>A0ABU4S7H5_9GAMM</name>
<evidence type="ECO:0000313" key="2">
    <source>
        <dbReference type="EMBL" id="MDX7986505.1"/>
    </source>
</evidence>
<accession>A0ABU4S7H5</accession>
<reference evidence="3" key="1">
    <citation type="journal article" date="2024" name="Toxins">
        <title>Genome Sequence Analysis of Native Xenorhabdus Strains Isolated from Entomopathogenic Nematodes in Argentina.</title>
        <authorList>
            <person name="Palma L."/>
            <person name="Frizzo L."/>
            <person name="Kaiser S."/>
            <person name="Berry C."/>
            <person name="Caballero P."/>
            <person name="Bode H.B."/>
            <person name="Del Valle E.E."/>
        </authorList>
    </citation>
    <scope>NUCLEOTIDE SEQUENCE [LARGE SCALE GENOMIC DNA]</scope>
    <source>
        <strain evidence="3">12</strain>
    </source>
</reference>
<feature type="transmembrane region" description="Helical" evidence="1">
    <location>
        <begin position="12"/>
        <end position="36"/>
    </location>
</feature>
<keyword evidence="1" id="KW-0812">Transmembrane</keyword>
<keyword evidence="1" id="KW-1133">Transmembrane helix</keyword>
<protein>
    <submittedName>
        <fullName evidence="2">Uncharacterized protein</fullName>
    </submittedName>
</protein>
<proteinExistence type="predicted"/>
<sequence length="131" mass="15017">MFNIKNKKLRNQAILPVMFMIVFGFLALLSIATSIFKGNFGGILLSAFFSVFFIIGFAGLNKVKKFDDLMSKKTLANYLKNNELNDMDKISCSNCSSKKISNRNHTTKVFREFYCSVCGETLYYVERKDFI</sequence>
<dbReference type="Proteomes" id="UP001271890">
    <property type="component" value="Unassembled WGS sequence"/>
</dbReference>
<keyword evidence="1" id="KW-0472">Membrane</keyword>
<comment type="caution">
    <text evidence="2">The sequence shown here is derived from an EMBL/GenBank/DDBJ whole genome shotgun (WGS) entry which is preliminary data.</text>
</comment>
<dbReference type="EMBL" id="VCDN01000013">
    <property type="protein sequence ID" value="MDX7986505.1"/>
    <property type="molecule type" value="Genomic_DNA"/>
</dbReference>
<feature type="transmembrane region" description="Helical" evidence="1">
    <location>
        <begin position="42"/>
        <end position="63"/>
    </location>
</feature>